<keyword evidence="3" id="KW-1185">Reference proteome</keyword>
<protein>
    <submittedName>
        <fullName evidence="2">Uncharacterized protein</fullName>
    </submittedName>
</protein>
<evidence type="ECO:0000313" key="3">
    <source>
        <dbReference type="Proteomes" id="UP000694460"/>
    </source>
</evidence>
<gene>
    <name evidence="2" type="ORF">JOF57_002266</name>
</gene>
<evidence type="ECO:0000256" key="1">
    <source>
        <dbReference type="SAM" id="MobiDB-lite"/>
    </source>
</evidence>
<name>A0ABS4ZS71_9MYCO</name>
<dbReference type="EMBL" id="JAGIOP010000002">
    <property type="protein sequence ID" value="MBP2452353.1"/>
    <property type="molecule type" value="Genomic_DNA"/>
</dbReference>
<accession>A0ABS4ZS71</accession>
<dbReference type="Proteomes" id="UP000694460">
    <property type="component" value="Unassembled WGS sequence"/>
</dbReference>
<sequence>MATQLCVSLIRVDNVEIREGRAEETGCTDSSQDVAVSVNNVMLWDRPADVPVHADQQPPGPDGGPPVNAIHDIAAN</sequence>
<comment type="caution">
    <text evidence="2">The sequence shown here is derived from an EMBL/GenBank/DDBJ whole genome shotgun (WGS) entry which is preliminary data.</text>
</comment>
<proteinExistence type="predicted"/>
<feature type="region of interest" description="Disordered" evidence="1">
    <location>
        <begin position="50"/>
        <end position="76"/>
    </location>
</feature>
<reference evidence="2 3" key="1">
    <citation type="submission" date="2021-03" db="EMBL/GenBank/DDBJ databases">
        <title>Sequencing the genomes of 1000 actinobacteria strains.</title>
        <authorList>
            <person name="Klenk H.-P."/>
        </authorList>
    </citation>
    <scope>NUCLEOTIDE SEQUENCE [LARGE SCALE GENOMIC DNA]</scope>
    <source>
        <strain evidence="2 3">DSM 46713</strain>
    </source>
</reference>
<evidence type="ECO:0000313" key="2">
    <source>
        <dbReference type="EMBL" id="MBP2452353.1"/>
    </source>
</evidence>
<organism evidence="2 3">
    <name type="scientific">Mycolicibacterium lutetiense</name>
    <dbReference type="NCBI Taxonomy" id="1641992"/>
    <lineage>
        <taxon>Bacteria</taxon>
        <taxon>Bacillati</taxon>
        <taxon>Actinomycetota</taxon>
        <taxon>Actinomycetes</taxon>
        <taxon>Mycobacteriales</taxon>
        <taxon>Mycobacteriaceae</taxon>
        <taxon>Mycolicibacterium</taxon>
    </lineage>
</organism>